<evidence type="ECO:0000256" key="1">
    <source>
        <dbReference type="ARBA" id="ARBA00004613"/>
    </source>
</evidence>
<reference evidence="5 6" key="1">
    <citation type="submission" date="2023-12" db="EMBL/GenBank/DDBJ databases">
        <title>Streptomyces sp. V4-01.</title>
        <authorList>
            <person name="Somphong A."/>
            <person name="Phongsopitanun W."/>
        </authorList>
    </citation>
    <scope>NUCLEOTIDE SEQUENCE [LARGE SCALE GENOMIC DNA]</scope>
    <source>
        <strain evidence="5 6">V4-01</strain>
    </source>
</reference>
<keyword evidence="5" id="KW-0378">Hydrolase</keyword>
<dbReference type="PANTHER" id="PTHR34216">
    <property type="match status" value="1"/>
</dbReference>
<dbReference type="InterPro" id="IPR002509">
    <property type="entry name" value="NODB_dom"/>
</dbReference>
<evidence type="ECO:0000313" key="6">
    <source>
        <dbReference type="Proteomes" id="UP001344658"/>
    </source>
</evidence>
<dbReference type="Proteomes" id="UP001344658">
    <property type="component" value="Unassembled WGS sequence"/>
</dbReference>
<dbReference type="EMBL" id="JAZEWV010000002">
    <property type="protein sequence ID" value="MEE4541245.1"/>
    <property type="molecule type" value="Genomic_DNA"/>
</dbReference>
<gene>
    <name evidence="5" type="ORF">V2S66_04595</name>
</gene>
<keyword evidence="6" id="KW-1185">Reference proteome</keyword>
<dbReference type="GO" id="GO:0016787">
    <property type="term" value="F:hydrolase activity"/>
    <property type="evidence" value="ECO:0007669"/>
    <property type="project" value="UniProtKB-KW"/>
</dbReference>
<dbReference type="EC" id="3.-.-.-" evidence="5"/>
<dbReference type="Pfam" id="PF01522">
    <property type="entry name" value="Polysacc_deac_1"/>
    <property type="match status" value="1"/>
</dbReference>
<proteinExistence type="predicted"/>
<keyword evidence="2" id="KW-0732">Signal</keyword>
<dbReference type="Gene3D" id="3.20.20.370">
    <property type="entry name" value="Glycoside hydrolase/deacetylase"/>
    <property type="match status" value="1"/>
</dbReference>
<feature type="region of interest" description="Disordered" evidence="3">
    <location>
        <begin position="241"/>
        <end position="283"/>
    </location>
</feature>
<name>A0ABU7P616_9ACTN</name>
<comment type="subcellular location">
    <subcellularLocation>
        <location evidence="1">Secreted</location>
    </subcellularLocation>
</comment>
<accession>A0ABU7P616</accession>
<evidence type="ECO:0000256" key="2">
    <source>
        <dbReference type="ARBA" id="ARBA00022729"/>
    </source>
</evidence>
<dbReference type="InterPro" id="IPR011330">
    <property type="entry name" value="Glyco_hydro/deAcase_b/a-brl"/>
</dbReference>
<evidence type="ECO:0000259" key="4">
    <source>
        <dbReference type="PROSITE" id="PS51677"/>
    </source>
</evidence>
<comment type="caution">
    <text evidence="5">The sequence shown here is derived from an EMBL/GenBank/DDBJ whole genome shotgun (WGS) entry which is preliminary data.</text>
</comment>
<dbReference type="SUPFAM" id="SSF88713">
    <property type="entry name" value="Glycoside hydrolase/deacetylase"/>
    <property type="match status" value="1"/>
</dbReference>
<organism evidence="5 6">
    <name type="scientific">Actinacidiphila polyblastidii</name>
    <dbReference type="NCBI Taxonomy" id="3110430"/>
    <lineage>
        <taxon>Bacteria</taxon>
        <taxon>Bacillati</taxon>
        <taxon>Actinomycetota</taxon>
        <taxon>Actinomycetes</taxon>
        <taxon>Kitasatosporales</taxon>
        <taxon>Streptomycetaceae</taxon>
        <taxon>Actinacidiphila</taxon>
    </lineage>
</organism>
<dbReference type="PANTHER" id="PTHR34216:SF3">
    <property type="entry name" value="POLY-BETA-1,6-N-ACETYL-D-GLUCOSAMINE N-DEACETYLASE"/>
    <property type="match status" value="1"/>
</dbReference>
<dbReference type="RefSeq" id="WP_330793119.1">
    <property type="nucleotide sequence ID" value="NZ_JAZEWV010000002.1"/>
</dbReference>
<evidence type="ECO:0000313" key="5">
    <source>
        <dbReference type="EMBL" id="MEE4541245.1"/>
    </source>
</evidence>
<protein>
    <submittedName>
        <fullName evidence="5">Polysaccharide deacetylase family protein</fullName>
        <ecNumber evidence="5">3.-.-.-</ecNumber>
    </submittedName>
</protein>
<dbReference type="InterPro" id="IPR051398">
    <property type="entry name" value="Polysacch_Deacetylase"/>
</dbReference>
<evidence type="ECO:0000256" key="3">
    <source>
        <dbReference type="SAM" id="MobiDB-lite"/>
    </source>
</evidence>
<feature type="domain" description="NodB homology" evidence="4">
    <location>
        <begin position="74"/>
        <end position="283"/>
    </location>
</feature>
<sequence length="283" mass="30215">MTAELAVPPGSEAARRAPWTLMYHSVGDPSDDPYLITVSPDRLTRQLRWLSRRGLTGVSMRELLAARALGRAAGLVGLTFDDGYADFLTDAVPLLRRHGHTATVFVLPGRLGGDNAWDGQGPRKPLLDAGGIRAAEAEGMEIGSHGLLHLDLTATDDATLDAEAAESRSRLAEITGTVPGGFCYPYGAVDARALLAVRRAGYAYACAVDPGPLAGAFALPRTYVGERDSAARLHAKRVLHRTRGARLAELPDPQRQPQPQPRPQGRAPHDPSEPAAPSSREDT</sequence>
<dbReference type="CDD" id="cd10918">
    <property type="entry name" value="CE4_NodB_like_5s_6s"/>
    <property type="match status" value="1"/>
</dbReference>
<dbReference type="PROSITE" id="PS51677">
    <property type="entry name" value="NODB"/>
    <property type="match status" value="1"/>
</dbReference>